<dbReference type="AlphaFoldDB" id="A0L7G5"/>
<evidence type="ECO:0000313" key="2">
    <source>
        <dbReference type="Proteomes" id="UP000002586"/>
    </source>
</evidence>
<proteinExistence type="predicted"/>
<keyword evidence="2" id="KW-1185">Reference proteome</keyword>
<protein>
    <submittedName>
        <fullName evidence="1">Uncharacterized protein</fullName>
    </submittedName>
</protein>
<reference evidence="2" key="1">
    <citation type="journal article" date="2009" name="Appl. Environ. Microbiol.">
        <title>Complete genome sequence of the chemolithoautotrophic marine magnetotactic coccus strain MC-1.</title>
        <authorList>
            <person name="Schubbe S."/>
            <person name="Williams T.J."/>
            <person name="Xie G."/>
            <person name="Kiss H.E."/>
            <person name="Brettin T.S."/>
            <person name="Martinez D."/>
            <person name="Ross C.A."/>
            <person name="Schuler D."/>
            <person name="Cox B.L."/>
            <person name="Nealson K.H."/>
            <person name="Bazylinski D.A."/>
        </authorList>
    </citation>
    <scope>NUCLEOTIDE SEQUENCE [LARGE SCALE GENOMIC DNA]</scope>
    <source>
        <strain evidence="2">ATCC BAA-1437 / JCM 17883 / MC-1</strain>
    </source>
</reference>
<dbReference type="EMBL" id="CP000471">
    <property type="protein sequence ID" value="ABK43908.1"/>
    <property type="molecule type" value="Genomic_DNA"/>
</dbReference>
<dbReference type="KEGG" id="mgm:Mmc1_1397"/>
<accession>A0L7G5</accession>
<evidence type="ECO:0000313" key="1">
    <source>
        <dbReference type="EMBL" id="ABK43908.1"/>
    </source>
</evidence>
<sequence>MFNERLKGSFDGMFRLEDARALGERLAQHGDWYAVQPENLDQPHTPLTAQAARAHYLTLVEEILAAEKGVWSTMVYVQSQEEPRLIKIYHPKRAGCGCGGSGGILPWWIFSKEQPQPVPQWQQASTKCEMSEHPKRGLIARLFSA</sequence>
<dbReference type="STRING" id="156889.Mmc1_1397"/>
<gene>
    <name evidence="1" type="ordered locus">Mmc1_1397</name>
</gene>
<dbReference type="HOGENOM" id="CLU_1784524_0_0_5"/>
<dbReference type="OrthoDB" id="8480808at2"/>
<name>A0L7G5_MAGMM</name>
<dbReference type="Proteomes" id="UP000002586">
    <property type="component" value="Chromosome"/>
</dbReference>
<reference evidence="1 2" key="2">
    <citation type="journal article" date="2012" name="Int. J. Syst. Evol. Microbiol.">
        <title>Magnetococcus marinus gen. nov., sp. nov., a marine, magnetotactic bacterium that represents a novel lineage (Magnetococcaceae fam. nov.; Magnetococcales ord. nov.) at the base of the Alphaproteobacteria.</title>
        <authorList>
            <person name="Bazylinski D.A."/>
            <person name="Williams T.J."/>
            <person name="Lefevre C.T."/>
            <person name="Berg R.J."/>
            <person name="Zhang C.L."/>
            <person name="Bowser S.S."/>
            <person name="Dean A.J."/>
            <person name="Beveridge T.J."/>
        </authorList>
    </citation>
    <scope>NUCLEOTIDE SEQUENCE [LARGE SCALE GENOMIC DNA]</scope>
    <source>
        <strain evidence="2">ATCC BAA-1437 / JCM 17883 / MC-1</strain>
    </source>
</reference>
<organism evidence="1 2">
    <name type="scientific">Magnetococcus marinus (strain ATCC BAA-1437 / JCM 17883 / MC-1)</name>
    <dbReference type="NCBI Taxonomy" id="156889"/>
    <lineage>
        <taxon>Bacteria</taxon>
        <taxon>Pseudomonadati</taxon>
        <taxon>Pseudomonadota</taxon>
        <taxon>Magnetococcia</taxon>
        <taxon>Magnetococcales</taxon>
        <taxon>Magnetococcaceae</taxon>
        <taxon>Magnetococcus</taxon>
    </lineage>
</organism>
<dbReference type="RefSeq" id="WP_011713061.1">
    <property type="nucleotide sequence ID" value="NC_008576.1"/>
</dbReference>